<name>A0ABU4WH95_9BACT</name>
<keyword evidence="3" id="KW-1185">Reference proteome</keyword>
<dbReference type="InterPro" id="IPR003774">
    <property type="entry name" value="AlgH-like"/>
</dbReference>
<dbReference type="Pfam" id="PF02622">
    <property type="entry name" value="DUF179"/>
    <property type="match status" value="1"/>
</dbReference>
<evidence type="ECO:0000313" key="3">
    <source>
        <dbReference type="Proteomes" id="UP001275932"/>
    </source>
</evidence>
<dbReference type="PANTHER" id="PTHR30327:SF1">
    <property type="entry name" value="UPF0301 PROTEIN YQGE"/>
    <property type="match status" value="1"/>
</dbReference>
<dbReference type="Proteomes" id="UP001275932">
    <property type="component" value="Unassembled WGS sequence"/>
</dbReference>
<organism evidence="2 3">
    <name type="scientific">Intestinicryptomonas porci</name>
    <dbReference type="NCBI Taxonomy" id="2926320"/>
    <lineage>
        <taxon>Bacteria</taxon>
        <taxon>Pseudomonadati</taxon>
        <taxon>Verrucomicrobiota</taxon>
        <taxon>Opitutia</taxon>
        <taxon>Opitutales</taxon>
        <taxon>Intestinicryptomonaceae</taxon>
        <taxon>Intestinicryptomonas</taxon>
    </lineage>
</organism>
<comment type="caution">
    <text evidence="2">The sequence shown here is derived from an EMBL/GenBank/DDBJ whole genome shotgun (WGS) entry which is preliminary data.</text>
</comment>
<accession>A0ABU4WH95</accession>
<dbReference type="PANTHER" id="PTHR30327">
    <property type="entry name" value="UNCHARACTERIZED PROTEIN YQGE"/>
    <property type="match status" value="1"/>
</dbReference>
<protein>
    <submittedName>
        <fullName evidence="2">YqgE/AlgH family protein</fullName>
    </submittedName>
</protein>
<comment type="similarity">
    <text evidence="1">Belongs to the UPF0301 (AlgH) family.</text>
</comment>
<gene>
    <name evidence="2" type="ORF">MOX91_01520</name>
</gene>
<dbReference type="RefSeq" id="WP_370396313.1">
    <property type="nucleotide sequence ID" value="NZ_JALBUT010000001.1"/>
</dbReference>
<evidence type="ECO:0000256" key="1">
    <source>
        <dbReference type="ARBA" id="ARBA00009600"/>
    </source>
</evidence>
<sequence>MKKNYEDRSWSFLIASPSFEDPVFEESVILLLEDTKEGSIGVIINLPLEKTLGEIDDEFLKYPILSQVEVFDGGPVAKNRVSIAVWTDGQDGINDFSFGLTAEKAEKMLSKNPSAKAAAFVGYSGWEENQLNTEIAEGTWLVIPADLESISQFDPFELWEELLISQNPIYQKFPEPPENSENEN</sequence>
<reference evidence="2 3" key="1">
    <citation type="submission" date="2022-03" db="EMBL/GenBank/DDBJ databases">
        <title>Novel taxa within the pig intestine.</title>
        <authorList>
            <person name="Wylensek D."/>
            <person name="Bishof K."/>
            <person name="Afrizal A."/>
            <person name="Clavel T."/>
        </authorList>
    </citation>
    <scope>NUCLEOTIDE SEQUENCE [LARGE SCALE GENOMIC DNA]</scope>
    <source>
        <strain evidence="2 3">CLA-KB-P66</strain>
    </source>
</reference>
<proteinExistence type="inferred from homology"/>
<evidence type="ECO:0000313" key="2">
    <source>
        <dbReference type="EMBL" id="MDX8414867.1"/>
    </source>
</evidence>
<dbReference type="Gene3D" id="3.40.1740.10">
    <property type="entry name" value="VC0467-like"/>
    <property type="match status" value="1"/>
</dbReference>
<dbReference type="EMBL" id="JALBUT010000001">
    <property type="protein sequence ID" value="MDX8414867.1"/>
    <property type="molecule type" value="Genomic_DNA"/>
</dbReference>
<dbReference type="SUPFAM" id="SSF143456">
    <property type="entry name" value="VC0467-like"/>
    <property type="match status" value="1"/>
</dbReference>